<dbReference type="PROSITE" id="PS50297">
    <property type="entry name" value="ANK_REP_REGION"/>
    <property type="match status" value="1"/>
</dbReference>
<dbReference type="GO" id="GO:0000151">
    <property type="term" value="C:ubiquitin ligase complex"/>
    <property type="evidence" value="ECO:0007669"/>
    <property type="project" value="TreeGrafter"/>
</dbReference>
<dbReference type="Pfam" id="PF00651">
    <property type="entry name" value="BTB"/>
    <property type="match status" value="2"/>
</dbReference>
<feature type="domain" description="BTB" evidence="4">
    <location>
        <begin position="262"/>
        <end position="334"/>
    </location>
</feature>
<protein>
    <submittedName>
        <fullName evidence="6">BTB domain-containing protein</fullName>
    </submittedName>
</protein>
<proteinExistence type="predicted"/>
<sequence>MDLQELFRSCRTGDLEKLKYLVEERDIMVNVRDKWDSTPLYYACLCGHYDVVEYLLRLGAKCQANTFDGERCLYSALNPEIKQLLLDVKMVSSNLIRRDPYQEFLRKLFESGDHSDFVFNVHGEKMRLHRCILAARSSFFREKFNGNWRYKDSIIIRNSRVNPVAFEALMRYIYTGGLELPSELKEDLAILASNCGLISLLEKIEIFCKKSRLFESAKPGTRVTNIVIEPSSDCAELKEDFRELCFHAMQQEGTAMSLAALSDILFEVESSKFPCHQAFFCARSEYFATVLHSPLVKRKSITDTLDCIKLKFFNVPTFKCIIAHVYCEDVKLDGETVQDVLMLADFCLLPGLKRQCGLFMAQNLDTQNVCAALRAARLLELPRLENQCYKFMADHLDQLIDDCGFRQIVVEDAGSVRCRQDCDSIEVIDSVRYNLIFATLDEASEKFSMIDALLEELNLNA</sequence>
<evidence type="ECO:0000256" key="2">
    <source>
        <dbReference type="ARBA" id="ARBA00023043"/>
    </source>
</evidence>
<name>A0A5S6R5G3_TRIMR</name>
<dbReference type="InterPro" id="IPR011333">
    <property type="entry name" value="SKP1/BTB/POZ_sf"/>
</dbReference>
<keyword evidence="2 3" id="KW-0040">ANK repeat</keyword>
<dbReference type="CDD" id="cd18497">
    <property type="entry name" value="BACK_ABTB1_BPOZ"/>
    <property type="match status" value="1"/>
</dbReference>
<keyword evidence="1" id="KW-0677">Repeat</keyword>
<evidence type="ECO:0000313" key="5">
    <source>
        <dbReference type="Proteomes" id="UP000046395"/>
    </source>
</evidence>
<dbReference type="WBParaSite" id="TMUE_3000014668.1">
    <property type="protein sequence ID" value="TMUE_3000014668.1"/>
    <property type="gene ID" value="WBGene00289450"/>
</dbReference>
<evidence type="ECO:0000313" key="6">
    <source>
        <dbReference type="WBParaSite" id="TMUE_3000014668.1"/>
    </source>
</evidence>
<evidence type="ECO:0000256" key="1">
    <source>
        <dbReference type="ARBA" id="ARBA00022737"/>
    </source>
</evidence>
<dbReference type="CDD" id="cd18295">
    <property type="entry name" value="BTB1_POZ_ABTB1_BPOZ1"/>
    <property type="match status" value="1"/>
</dbReference>
<organism evidence="5 6">
    <name type="scientific">Trichuris muris</name>
    <name type="common">Mouse whipworm</name>
    <dbReference type="NCBI Taxonomy" id="70415"/>
    <lineage>
        <taxon>Eukaryota</taxon>
        <taxon>Metazoa</taxon>
        <taxon>Ecdysozoa</taxon>
        <taxon>Nematoda</taxon>
        <taxon>Enoplea</taxon>
        <taxon>Dorylaimia</taxon>
        <taxon>Trichinellida</taxon>
        <taxon>Trichuridae</taxon>
        <taxon>Trichuris</taxon>
    </lineage>
</organism>
<dbReference type="SUPFAM" id="SSF48403">
    <property type="entry name" value="Ankyrin repeat"/>
    <property type="match status" value="1"/>
</dbReference>
<dbReference type="InterPro" id="IPR044515">
    <property type="entry name" value="ABTB1"/>
</dbReference>
<dbReference type="SUPFAM" id="SSF54695">
    <property type="entry name" value="POZ domain"/>
    <property type="match status" value="2"/>
</dbReference>
<dbReference type="PROSITE" id="PS50097">
    <property type="entry name" value="BTB"/>
    <property type="match status" value="2"/>
</dbReference>
<dbReference type="GO" id="GO:0005737">
    <property type="term" value="C:cytoplasm"/>
    <property type="evidence" value="ECO:0007669"/>
    <property type="project" value="TreeGrafter"/>
</dbReference>
<evidence type="ECO:0000259" key="4">
    <source>
        <dbReference type="PROSITE" id="PS50097"/>
    </source>
</evidence>
<dbReference type="InterPro" id="IPR002110">
    <property type="entry name" value="Ankyrin_rpt"/>
</dbReference>
<feature type="domain" description="BTB" evidence="4">
    <location>
        <begin position="115"/>
        <end position="182"/>
    </location>
</feature>
<dbReference type="SMART" id="SM00225">
    <property type="entry name" value="BTB"/>
    <property type="match status" value="2"/>
</dbReference>
<feature type="repeat" description="ANK" evidence="3">
    <location>
        <begin position="35"/>
        <end position="67"/>
    </location>
</feature>
<dbReference type="Proteomes" id="UP000046395">
    <property type="component" value="Unassembled WGS sequence"/>
</dbReference>
<dbReference type="PROSITE" id="PS50088">
    <property type="entry name" value="ANK_REPEAT"/>
    <property type="match status" value="1"/>
</dbReference>
<dbReference type="Gene3D" id="3.30.710.10">
    <property type="entry name" value="Potassium Channel Kv1.1, Chain A"/>
    <property type="match status" value="2"/>
</dbReference>
<dbReference type="InterPro" id="IPR036770">
    <property type="entry name" value="Ankyrin_rpt-contain_sf"/>
</dbReference>
<dbReference type="Pfam" id="PF12796">
    <property type="entry name" value="Ank_2"/>
    <property type="match status" value="1"/>
</dbReference>
<dbReference type="AlphaFoldDB" id="A0A5S6R5G3"/>
<dbReference type="PANTHER" id="PTHR46231:SF1">
    <property type="entry name" value="ANKYRIN REPEAT AND BTB_POZ DOMAIN-CONTAINING PROTEIN 1"/>
    <property type="match status" value="1"/>
</dbReference>
<evidence type="ECO:0000256" key="3">
    <source>
        <dbReference type="PROSITE-ProRule" id="PRU00023"/>
    </source>
</evidence>
<dbReference type="SMART" id="SM00248">
    <property type="entry name" value="ANK"/>
    <property type="match status" value="2"/>
</dbReference>
<reference evidence="6" key="1">
    <citation type="submission" date="2019-12" db="UniProtKB">
        <authorList>
            <consortium name="WormBaseParasite"/>
        </authorList>
    </citation>
    <scope>IDENTIFICATION</scope>
</reference>
<keyword evidence="5" id="KW-1185">Reference proteome</keyword>
<dbReference type="PANTHER" id="PTHR46231">
    <property type="entry name" value="ANKYRIN REPEAT AND BTB/POZ DOMAIN-CONTAINING PROTEIN 1"/>
    <property type="match status" value="1"/>
</dbReference>
<accession>A0A5S6R5G3</accession>
<dbReference type="Gene3D" id="1.25.40.20">
    <property type="entry name" value="Ankyrin repeat-containing domain"/>
    <property type="match status" value="1"/>
</dbReference>
<dbReference type="InterPro" id="IPR000210">
    <property type="entry name" value="BTB/POZ_dom"/>
</dbReference>
<dbReference type="STRING" id="70415.A0A5S6R5G3"/>